<organism evidence="2 3">
    <name type="scientific">Psychroflexus salinarum</name>
    <dbReference type="NCBI Taxonomy" id="546024"/>
    <lineage>
        <taxon>Bacteria</taxon>
        <taxon>Pseudomonadati</taxon>
        <taxon>Bacteroidota</taxon>
        <taxon>Flavobacteriia</taxon>
        <taxon>Flavobacteriales</taxon>
        <taxon>Flavobacteriaceae</taxon>
        <taxon>Psychroflexus</taxon>
    </lineage>
</organism>
<protein>
    <submittedName>
        <fullName evidence="2">Porin</fullName>
    </submittedName>
</protein>
<sequence length="370" mass="41795">MKKLFKNTYLLALLLFSINTYSQVNEAWEEKPSLSIYGFVDAFYMYDFNEPQGNKRQSFLFNHNRHNEYNLNLGLIKLGLDHSRYRANLALQAGTYANDNYAQESGVFKNVFEANVGVALTSSQNLWLDVGIFPSHLGFESAISLNNLTLTRSLSAESSPYFLAGAKLTYQATDKLEITGLMVNGWQRIQRLEGNSFPSFGTQLNYSASDKLTLNWSTFIGTDDPDVTRRMRYFSNMYSQFQIAESFNLLAGFDFGAQQKEKNSSSHDLWFTPVVIGQYIINETWSTALRAEYYQDENGVIIPTATPNGFKTTGLSVNVDYSPIPNLACRLEARWFESQDAIFETPNDNTTSNFFVGGSVAIQFMEMIGG</sequence>
<feature type="chain" id="PRO_5047462235" evidence="1">
    <location>
        <begin position="23"/>
        <end position="370"/>
    </location>
</feature>
<dbReference type="InterPro" id="IPR011486">
    <property type="entry name" value="BBP2"/>
</dbReference>
<name>A0ABW3GTI8_9FLAO</name>
<evidence type="ECO:0000256" key="1">
    <source>
        <dbReference type="SAM" id="SignalP"/>
    </source>
</evidence>
<dbReference type="Proteomes" id="UP001597049">
    <property type="component" value="Unassembled WGS sequence"/>
</dbReference>
<accession>A0ABW3GTI8</accession>
<keyword evidence="3" id="KW-1185">Reference proteome</keyword>
<dbReference type="EMBL" id="JBHTIV010000023">
    <property type="protein sequence ID" value="MFD0933559.1"/>
    <property type="molecule type" value="Genomic_DNA"/>
</dbReference>
<evidence type="ECO:0000313" key="2">
    <source>
        <dbReference type="EMBL" id="MFD0933559.1"/>
    </source>
</evidence>
<gene>
    <name evidence="2" type="ORF">ACFQ0R_13220</name>
</gene>
<dbReference type="RefSeq" id="WP_379658851.1">
    <property type="nucleotide sequence ID" value="NZ_JBHTIV010000023.1"/>
</dbReference>
<dbReference type="SUPFAM" id="SSF56935">
    <property type="entry name" value="Porins"/>
    <property type="match status" value="1"/>
</dbReference>
<comment type="caution">
    <text evidence="2">The sequence shown here is derived from an EMBL/GenBank/DDBJ whole genome shotgun (WGS) entry which is preliminary data.</text>
</comment>
<dbReference type="Pfam" id="PF07642">
    <property type="entry name" value="BBP2"/>
    <property type="match status" value="1"/>
</dbReference>
<evidence type="ECO:0000313" key="3">
    <source>
        <dbReference type="Proteomes" id="UP001597049"/>
    </source>
</evidence>
<feature type="signal peptide" evidence="1">
    <location>
        <begin position="1"/>
        <end position="22"/>
    </location>
</feature>
<reference evidence="3" key="1">
    <citation type="journal article" date="2019" name="Int. J. Syst. Evol. Microbiol.">
        <title>The Global Catalogue of Microorganisms (GCM) 10K type strain sequencing project: providing services to taxonomists for standard genome sequencing and annotation.</title>
        <authorList>
            <consortium name="The Broad Institute Genomics Platform"/>
            <consortium name="The Broad Institute Genome Sequencing Center for Infectious Disease"/>
            <person name="Wu L."/>
            <person name="Ma J."/>
        </authorList>
    </citation>
    <scope>NUCLEOTIDE SEQUENCE [LARGE SCALE GENOMIC DNA]</scope>
    <source>
        <strain evidence="3">CCUG 56752</strain>
    </source>
</reference>
<keyword evidence="1" id="KW-0732">Signal</keyword>
<proteinExistence type="predicted"/>